<protein>
    <recommendedName>
        <fullName evidence="4">Inner membrane protein YbaN</fullName>
    </recommendedName>
</protein>
<reference evidence="2 3" key="1">
    <citation type="submission" date="2016-03" db="EMBL/GenBank/DDBJ databases">
        <title>Genome sequence of Nesiotobacter sp. nov., a moderately halophilic alphaproteobacterium isolated from the Yellow Sea, China.</title>
        <authorList>
            <person name="Zhang G."/>
            <person name="Zhang R."/>
        </authorList>
    </citation>
    <scope>NUCLEOTIDE SEQUENCE [LARGE SCALE GENOMIC DNA]</scope>
    <source>
        <strain evidence="2 3">WB1-6</strain>
    </source>
</reference>
<dbReference type="AlphaFoldDB" id="A0A1U7JFH1"/>
<dbReference type="Proteomes" id="UP000185783">
    <property type="component" value="Unassembled WGS sequence"/>
</dbReference>
<feature type="transmembrane region" description="Helical" evidence="1">
    <location>
        <begin position="96"/>
        <end position="114"/>
    </location>
</feature>
<keyword evidence="1" id="KW-0472">Membrane</keyword>
<keyword evidence="1" id="KW-0812">Transmembrane</keyword>
<organism evidence="2 3">
    <name type="scientific">Pseudovibrio exalbescens</name>
    <dbReference type="NCBI Taxonomy" id="197461"/>
    <lineage>
        <taxon>Bacteria</taxon>
        <taxon>Pseudomonadati</taxon>
        <taxon>Pseudomonadota</taxon>
        <taxon>Alphaproteobacteria</taxon>
        <taxon>Hyphomicrobiales</taxon>
        <taxon>Stappiaceae</taxon>
        <taxon>Pseudovibrio</taxon>
    </lineage>
</organism>
<evidence type="ECO:0000313" key="2">
    <source>
        <dbReference type="EMBL" id="OKL43506.1"/>
    </source>
</evidence>
<dbReference type="PANTHER" id="PTHR35813:SF1">
    <property type="entry name" value="INNER MEMBRANE PROTEIN YBAN"/>
    <property type="match status" value="1"/>
</dbReference>
<dbReference type="Pfam" id="PF04304">
    <property type="entry name" value="DUF454"/>
    <property type="match status" value="1"/>
</dbReference>
<dbReference type="InterPro" id="IPR007401">
    <property type="entry name" value="DUF454"/>
</dbReference>
<accession>A0A1U7JFH1</accession>
<evidence type="ECO:0000256" key="1">
    <source>
        <dbReference type="SAM" id="Phobius"/>
    </source>
</evidence>
<feature type="transmembrane region" description="Helical" evidence="1">
    <location>
        <begin position="6"/>
        <end position="39"/>
    </location>
</feature>
<dbReference type="EMBL" id="LVVZ01000019">
    <property type="protein sequence ID" value="OKL43506.1"/>
    <property type="molecule type" value="Genomic_DNA"/>
</dbReference>
<sequence>MPRAFYLAAGFLLVAVGLIGIVLPLLPTTIFLILATGCFARSNPRLEKWLLNHPRFGKNIQDWRNHGVIPVRAKIMAVLGMTGGYFVFLFTTAPTMPLALIVLAVLICCAIYVITRPSGPRTAQVS</sequence>
<keyword evidence="1" id="KW-1133">Transmembrane helix</keyword>
<name>A0A1U7JFH1_9HYPH</name>
<dbReference type="PIRSF" id="PIRSF016789">
    <property type="entry name" value="DUF454"/>
    <property type="match status" value="1"/>
</dbReference>
<comment type="caution">
    <text evidence="2">The sequence shown here is derived from an EMBL/GenBank/DDBJ whole genome shotgun (WGS) entry which is preliminary data.</text>
</comment>
<keyword evidence="3" id="KW-1185">Reference proteome</keyword>
<feature type="transmembrane region" description="Helical" evidence="1">
    <location>
        <begin position="71"/>
        <end position="90"/>
    </location>
</feature>
<dbReference type="STRING" id="197461.A3843_12760"/>
<proteinExistence type="predicted"/>
<evidence type="ECO:0008006" key="4">
    <source>
        <dbReference type="Google" id="ProtNLM"/>
    </source>
</evidence>
<evidence type="ECO:0000313" key="3">
    <source>
        <dbReference type="Proteomes" id="UP000185783"/>
    </source>
</evidence>
<dbReference type="PANTHER" id="PTHR35813">
    <property type="entry name" value="INNER MEMBRANE PROTEIN YBAN"/>
    <property type="match status" value="1"/>
</dbReference>
<gene>
    <name evidence="2" type="ORF">A3843_12760</name>
</gene>
<dbReference type="GO" id="GO:0005886">
    <property type="term" value="C:plasma membrane"/>
    <property type="evidence" value="ECO:0007669"/>
    <property type="project" value="TreeGrafter"/>
</dbReference>
<dbReference type="RefSeq" id="WP_028480946.1">
    <property type="nucleotide sequence ID" value="NZ_LVVZ01000019.1"/>
</dbReference>